<keyword evidence="2 4" id="KW-0378">Hydrolase</keyword>
<dbReference type="GO" id="GO:0004555">
    <property type="term" value="F:alpha,alpha-trehalase activity"/>
    <property type="evidence" value="ECO:0007669"/>
    <property type="project" value="UniProtKB-EC"/>
</dbReference>
<sequence length="602" mass="68157">MAVTKIFIPKIPFKVSHLCYLLFFSILLLLEISASTAAGDCAADSPPEPSNPLIAFLQRLQSDALKTLGPESFNSKLYVDLSLKHDLAFTEAAFATLPRINGIIPASYLQRFLDGYFGEAGSDLVYAEPDDFEPEPEGFLPKVENSVVRAWALQVHSLWKNLSRKVSDDVKERPERHTLLPLPEPMIIAGGVFRELYYWDSYWIVRGLMVSKMYDTAKAIVNNLLWLMDVYGHVLNGARAYYTNRSQPPLLSSMVMEIYMKTGDLAFVNKSFPSLVKEHTFWNSGIHKVMIRDLQGHEHSLSRYFAMWNKPRPESATNDEETASKLLNSSDKENFYLQIASGAETGWDFSSRWMSNASDLTTLLTTSIIPVDLNAFLYKVELDIAFFAKQLGDIPTSDKFLTASRARLSAMYSIFWNKEMNQWLDYWLNTSNRDCEYIHQFEARNQNDKIFASNFIPLWTSRHNSGSVEDGTMVERVLQSFQKSGLLYPAGIAAALSKSGQQWDFPMGWAPLQHMIIEGFSKSGSKAAWTLAEDIAIRWLRTNYAAYNTSGKMYEKYDVEGCGKIGTEGVYKPKTGFGWSNGVVLSLLEEFGWPSDREIACQ</sequence>
<keyword evidence="5" id="KW-0732">Signal</keyword>
<name>A0A2I0W2I8_9ASPA</name>
<evidence type="ECO:0000313" key="6">
    <source>
        <dbReference type="EMBL" id="PKU69848.1"/>
    </source>
</evidence>
<evidence type="ECO:0000256" key="4">
    <source>
        <dbReference type="RuleBase" id="RU361180"/>
    </source>
</evidence>
<dbReference type="OrthoDB" id="3542292at2759"/>
<evidence type="ECO:0000256" key="3">
    <source>
        <dbReference type="ARBA" id="ARBA00023295"/>
    </source>
</evidence>
<dbReference type="PROSITE" id="PS00928">
    <property type="entry name" value="TREHALASE_2"/>
    <property type="match status" value="1"/>
</dbReference>
<dbReference type="PANTHER" id="PTHR23403:SF1">
    <property type="entry name" value="TREHALASE"/>
    <property type="match status" value="1"/>
</dbReference>
<proteinExistence type="inferred from homology"/>
<organism evidence="6 7">
    <name type="scientific">Dendrobium catenatum</name>
    <dbReference type="NCBI Taxonomy" id="906689"/>
    <lineage>
        <taxon>Eukaryota</taxon>
        <taxon>Viridiplantae</taxon>
        <taxon>Streptophyta</taxon>
        <taxon>Embryophyta</taxon>
        <taxon>Tracheophyta</taxon>
        <taxon>Spermatophyta</taxon>
        <taxon>Magnoliopsida</taxon>
        <taxon>Liliopsida</taxon>
        <taxon>Asparagales</taxon>
        <taxon>Orchidaceae</taxon>
        <taxon>Epidendroideae</taxon>
        <taxon>Malaxideae</taxon>
        <taxon>Dendrobiinae</taxon>
        <taxon>Dendrobium</taxon>
    </lineage>
</organism>
<protein>
    <recommendedName>
        <fullName evidence="4">Trehalase</fullName>
        <ecNumber evidence="4">3.2.1.28</ecNumber>
    </recommendedName>
    <alternativeName>
        <fullName evidence="4">Alpha-trehalose glucohydrolase</fullName>
    </alternativeName>
</protein>
<dbReference type="InterPro" id="IPR018232">
    <property type="entry name" value="Glyco_hydro_37_CS"/>
</dbReference>
<feature type="chain" id="PRO_5014151535" description="Trehalase" evidence="5">
    <location>
        <begin position="38"/>
        <end position="602"/>
    </location>
</feature>
<evidence type="ECO:0000256" key="2">
    <source>
        <dbReference type="ARBA" id="ARBA00022801"/>
    </source>
</evidence>
<dbReference type="EC" id="3.2.1.28" evidence="4"/>
<dbReference type="STRING" id="906689.A0A2I0W2I8"/>
<feature type="signal peptide" evidence="5">
    <location>
        <begin position="1"/>
        <end position="37"/>
    </location>
</feature>
<dbReference type="AlphaFoldDB" id="A0A2I0W2I8"/>
<reference evidence="6 7" key="1">
    <citation type="journal article" date="2016" name="Sci. Rep.">
        <title>The Dendrobium catenatum Lindl. genome sequence provides insights into polysaccharide synthase, floral development and adaptive evolution.</title>
        <authorList>
            <person name="Zhang G.Q."/>
            <person name="Xu Q."/>
            <person name="Bian C."/>
            <person name="Tsai W.C."/>
            <person name="Yeh C.M."/>
            <person name="Liu K.W."/>
            <person name="Yoshida K."/>
            <person name="Zhang L.S."/>
            <person name="Chang S.B."/>
            <person name="Chen F."/>
            <person name="Shi Y."/>
            <person name="Su Y.Y."/>
            <person name="Zhang Y.Q."/>
            <person name="Chen L.J."/>
            <person name="Yin Y."/>
            <person name="Lin M."/>
            <person name="Huang H."/>
            <person name="Deng H."/>
            <person name="Wang Z.W."/>
            <person name="Zhu S.L."/>
            <person name="Zhao X."/>
            <person name="Deng C."/>
            <person name="Niu S.C."/>
            <person name="Huang J."/>
            <person name="Wang M."/>
            <person name="Liu G.H."/>
            <person name="Yang H.J."/>
            <person name="Xiao X.J."/>
            <person name="Hsiao Y.Y."/>
            <person name="Wu W.L."/>
            <person name="Chen Y.Y."/>
            <person name="Mitsuda N."/>
            <person name="Ohme-Takagi M."/>
            <person name="Luo Y.B."/>
            <person name="Van de Peer Y."/>
            <person name="Liu Z.J."/>
        </authorList>
    </citation>
    <scope>NUCLEOTIDE SEQUENCE [LARGE SCALE GENOMIC DNA]</scope>
    <source>
        <tissue evidence="6">The whole plant</tissue>
    </source>
</reference>
<evidence type="ECO:0000313" key="7">
    <source>
        <dbReference type="Proteomes" id="UP000233837"/>
    </source>
</evidence>
<dbReference type="PRINTS" id="PR00744">
    <property type="entry name" value="GLHYDRLASE37"/>
</dbReference>
<dbReference type="Gene3D" id="1.50.10.10">
    <property type="match status" value="1"/>
</dbReference>
<reference evidence="6 7" key="2">
    <citation type="journal article" date="2017" name="Nature">
        <title>The Apostasia genome and the evolution of orchids.</title>
        <authorList>
            <person name="Zhang G.Q."/>
            <person name="Liu K.W."/>
            <person name="Li Z."/>
            <person name="Lohaus R."/>
            <person name="Hsiao Y.Y."/>
            <person name="Niu S.C."/>
            <person name="Wang J.Y."/>
            <person name="Lin Y.C."/>
            <person name="Xu Q."/>
            <person name="Chen L.J."/>
            <person name="Yoshida K."/>
            <person name="Fujiwara S."/>
            <person name="Wang Z.W."/>
            <person name="Zhang Y.Q."/>
            <person name="Mitsuda N."/>
            <person name="Wang M."/>
            <person name="Liu G.H."/>
            <person name="Pecoraro L."/>
            <person name="Huang H.X."/>
            <person name="Xiao X.J."/>
            <person name="Lin M."/>
            <person name="Wu X.Y."/>
            <person name="Wu W.L."/>
            <person name="Chen Y.Y."/>
            <person name="Chang S.B."/>
            <person name="Sakamoto S."/>
            <person name="Ohme-Takagi M."/>
            <person name="Yagi M."/>
            <person name="Zeng S.J."/>
            <person name="Shen C.Y."/>
            <person name="Yeh C.M."/>
            <person name="Luo Y.B."/>
            <person name="Tsai W.C."/>
            <person name="Van de Peer Y."/>
            <person name="Liu Z.J."/>
        </authorList>
    </citation>
    <scope>NUCLEOTIDE SEQUENCE [LARGE SCALE GENOMIC DNA]</scope>
    <source>
        <tissue evidence="6">The whole plant</tissue>
    </source>
</reference>
<gene>
    <name evidence="6" type="ORF">MA16_Dca017138</name>
</gene>
<comment type="similarity">
    <text evidence="1 4">Belongs to the glycosyl hydrolase 37 family.</text>
</comment>
<dbReference type="PANTHER" id="PTHR23403">
    <property type="entry name" value="TREHALASE"/>
    <property type="match status" value="1"/>
</dbReference>
<dbReference type="Pfam" id="PF01204">
    <property type="entry name" value="Trehalase"/>
    <property type="match status" value="1"/>
</dbReference>
<keyword evidence="7" id="KW-1185">Reference proteome</keyword>
<dbReference type="InterPro" id="IPR001661">
    <property type="entry name" value="Glyco_hydro_37"/>
</dbReference>
<keyword evidence="3 4" id="KW-0326">Glycosidase</keyword>
<evidence type="ECO:0000256" key="1">
    <source>
        <dbReference type="ARBA" id="ARBA00005615"/>
    </source>
</evidence>
<dbReference type="SUPFAM" id="SSF48208">
    <property type="entry name" value="Six-hairpin glycosidases"/>
    <property type="match status" value="1"/>
</dbReference>
<accession>A0A2I0W2I8</accession>
<dbReference type="Proteomes" id="UP000233837">
    <property type="component" value="Unassembled WGS sequence"/>
</dbReference>
<dbReference type="GO" id="GO:0005993">
    <property type="term" value="P:trehalose catabolic process"/>
    <property type="evidence" value="ECO:0007669"/>
    <property type="project" value="TreeGrafter"/>
</dbReference>
<comment type="catalytic activity">
    <reaction evidence="4">
        <text>alpha,alpha-trehalose + H2O = alpha-D-glucose + beta-D-glucose</text>
        <dbReference type="Rhea" id="RHEA:32675"/>
        <dbReference type="ChEBI" id="CHEBI:15377"/>
        <dbReference type="ChEBI" id="CHEBI:15903"/>
        <dbReference type="ChEBI" id="CHEBI:16551"/>
        <dbReference type="ChEBI" id="CHEBI:17925"/>
        <dbReference type="EC" id="3.2.1.28"/>
    </reaction>
</comment>
<dbReference type="InterPro" id="IPR012341">
    <property type="entry name" value="6hp_glycosidase-like_sf"/>
</dbReference>
<evidence type="ECO:0000256" key="5">
    <source>
        <dbReference type="SAM" id="SignalP"/>
    </source>
</evidence>
<dbReference type="InterPro" id="IPR008928">
    <property type="entry name" value="6-hairpin_glycosidase_sf"/>
</dbReference>
<dbReference type="EMBL" id="KZ502986">
    <property type="protein sequence ID" value="PKU69848.1"/>
    <property type="molecule type" value="Genomic_DNA"/>
</dbReference>